<protein>
    <submittedName>
        <fullName evidence="1">Uncharacterized protein</fullName>
    </submittedName>
</protein>
<proteinExistence type="predicted"/>
<gene>
    <name evidence="1" type="ORF">Poli38472_004087</name>
</gene>
<dbReference type="EMBL" id="SPLM01000036">
    <property type="protein sequence ID" value="TMW66322.1"/>
    <property type="molecule type" value="Genomic_DNA"/>
</dbReference>
<name>A0A8K1CML1_PYTOL</name>
<dbReference type="OrthoDB" id="66167at2759"/>
<keyword evidence="2" id="KW-1185">Reference proteome</keyword>
<evidence type="ECO:0000313" key="1">
    <source>
        <dbReference type="EMBL" id="TMW66322.1"/>
    </source>
</evidence>
<reference evidence="1" key="1">
    <citation type="submission" date="2019-03" db="EMBL/GenBank/DDBJ databases">
        <title>Long read genome sequence of the mycoparasitic Pythium oligandrum ATCC 38472 isolated from sugarbeet rhizosphere.</title>
        <authorList>
            <person name="Gaulin E."/>
        </authorList>
    </citation>
    <scope>NUCLEOTIDE SEQUENCE</scope>
    <source>
        <strain evidence="1">ATCC 38472_TT</strain>
    </source>
</reference>
<sequence length="702" mass="77184">MVTDASSMTAMGNGKRRLAQQLLSTRGQGIAVFVQERVHSTSVGLDATTAFVQELLTELELAVEEYLTSKSTDSVQLDHEEELELGTLISASSLTIRYVTERNAMTAVLDRFRSVFQTVLRYPVWTTPFLGLKMVALMGSTRSLESFGDSAAADTVMADLRWLFSLFTSSEVTEEELVTRFQYLFRPTCEHLTVVMQSHPTLHAAIFVEVMPQLLHLLVVFTRELEGNASLDQAKAELPSAIAVLLDMKLPAALPSAFSLLPMPPFIQVTDVADVDENVHLLQREESQADEDPLHPLVDTVDFSESCDALTKLLESQAARVNAVALIPFLGQLFTGNDAANHIETLVHGLLASVETLELQTPGDFEYYRACIEALRDLGLRSASIPASAIDRLYAILKSSVPHLQSALKTVDADKAQLRTIKLACSATRDLVVETFVFWIYQDGGAHLVRQQADFVEVVVEKLADPRLYGDVLYVLKTKVDDETFNALVSRAICPLLKASKQLDRYSKSAASRILEGVLRVAVASGPAIVPFADELVLSILPIKGRPQQNRLNTIACILLSCVQDSSFVFDDHSWVSTFLNLVFENAHNAIVLSVLLGLIRVNTRLKSFVAKNLSADPEVVGHIVHRSLTAWPIYEEDVDTVILVLEVLAALLDESAVKEAIHVSALAETLTKLSTNARQDDLVEIADSCDQVLDLLTKSTE</sequence>
<dbReference type="Proteomes" id="UP000794436">
    <property type="component" value="Unassembled WGS sequence"/>
</dbReference>
<accession>A0A8K1CML1</accession>
<comment type="caution">
    <text evidence="1">The sequence shown here is derived from an EMBL/GenBank/DDBJ whole genome shotgun (WGS) entry which is preliminary data.</text>
</comment>
<organism evidence="1 2">
    <name type="scientific">Pythium oligandrum</name>
    <name type="common">Mycoparasitic fungus</name>
    <dbReference type="NCBI Taxonomy" id="41045"/>
    <lineage>
        <taxon>Eukaryota</taxon>
        <taxon>Sar</taxon>
        <taxon>Stramenopiles</taxon>
        <taxon>Oomycota</taxon>
        <taxon>Peronosporomycetes</taxon>
        <taxon>Pythiales</taxon>
        <taxon>Pythiaceae</taxon>
        <taxon>Pythium</taxon>
    </lineage>
</organism>
<evidence type="ECO:0000313" key="2">
    <source>
        <dbReference type="Proteomes" id="UP000794436"/>
    </source>
</evidence>
<dbReference type="AlphaFoldDB" id="A0A8K1CML1"/>